<dbReference type="GO" id="GO:0008800">
    <property type="term" value="F:beta-lactamase activity"/>
    <property type="evidence" value="ECO:0007669"/>
    <property type="project" value="InterPro"/>
</dbReference>
<dbReference type="InterPro" id="IPR045155">
    <property type="entry name" value="Beta-lactam_cat"/>
</dbReference>
<dbReference type="Proteomes" id="UP000199352">
    <property type="component" value="Unassembled WGS sequence"/>
</dbReference>
<evidence type="ECO:0000259" key="2">
    <source>
        <dbReference type="Pfam" id="PF13354"/>
    </source>
</evidence>
<gene>
    <name evidence="3" type="ORF">SAMN05216188_1227</name>
</gene>
<dbReference type="PANTHER" id="PTHR35333">
    <property type="entry name" value="BETA-LACTAMASE"/>
    <property type="match status" value="1"/>
</dbReference>
<keyword evidence="4" id="KW-1185">Reference proteome</keyword>
<dbReference type="GO" id="GO:0030655">
    <property type="term" value="P:beta-lactam antibiotic catabolic process"/>
    <property type="evidence" value="ECO:0007669"/>
    <property type="project" value="InterPro"/>
</dbReference>
<proteinExistence type="predicted"/>
<dbReference type="Pfam" id="PF13354">
    <property type="entry name" value="Beta-lactamase2"/>
    <property type="match status" value="1"/>
</dbReference>
<feature type="domain" description="Beta-lactamase class A catalytic" evidence="2">
    <location>
        <begin position="158"/>
        <end position="290"/>
    </location>
</feature>
<dbReference type="GO" id="GO:0046677">
    <property type="term" value="P:response to antibiotic"/>
    <property type="evidence" value="ECO:0007669"/>
    <property type="project" value="InterPro"/>
</dbReference>
<feature type="chain" id="PRO_5038763718" evidence="1">
    <location>
        <begin position="50"/>
        <end position="315"/>
    </location>
</feature>
<evidence type="ECO:0000313" key="3">
    <source>
        <dbReference type="EMBL" id="SES10371.1"/>
    </source>
</evidence>
<evidence type="ECO:0000313" key="4">
    <source>
        <dbReference type="Proteomes" id="UP000199352"/>
    </source>
</evidence>
<dbReference type="SUPFAM" id="SSF56601">
    <property type="entry name" value="beta-lactamase/transpeptidase-like"/>
    <property type="match status" value="1"/>
</dbReference>
<evidence type="ECO:0000256" key="1">
    <source>
        <dbReference type="SAM" id="SignalP"/>
    </source>
</evidence>
<keyword evidence="1" id="KW-0732">Signal</keyword>
<dbReference type="AlphaFoldDB" id="A0A1H9UM44"/>
<dbReference type="InterPro" id="IPR012338">
    <property type="entry name" value="Beta-lactam/transpept-like"/>
</dbReference>
<dbReference type="Gene3D" id="3.40.710.10">
    <property type="entry name" value="DD-peptidase/beta-lactamase superfamily"/>
    <property type="match status" value="1"/>
</dbReference>
<name>A0A1H9UM44_9PSEU</name>
<accession>A0A1H9UM44</accession>
<organism evidence="3 4">
    <name type="scientific">Lentzea xinjiangensis</name>
    <dbReference type="NCBI Taxonomy" id="402600"/>
    <lineage>
        <taxon>Bacteria</taxon>
        <taxon>Bacillati</taxon>
        <taxon>Actinomycetota</taxon>
        <taxon>Actinomycetes</taxon>
        <taxon>Pseudonocardiales</taxon>
        <taxon>Pseudonocardiaceae</taxon>
        <taxon>Lentzea</taxon>
    </lineage>
</organism>
<dbReference type="PANTHER" id="PTHR35333:SF3">
    <property type="entry name" value="BETA-LACTAMASE-TYPE TRANSPEPTIDASE FOLD CONTAINING PROTEIN"/>
    <property type="match status" value="1"/>
</dbReference>
<dbReference type="STRING" id="402600.SAMN05216188_1227"/>
<dbReference type="EMBL" id="FOFR01000022">
    <property type="protein sequence ID" value="SES10371.1"/>
    <property type="molecule type" value="Genomic_DNA"/>
</dbReference>
<reference evidence="4" key="1">
    <citation type="submission" date="2016-10" db="EMBL/GenBank/DDBJ databases">
        <authorList>
            <person name="Varghese N."/>
            <person name="Submissions S."/>
        </authorList>
    </citation>
    <scope>NUCLEOTIDE SEQUENCE [LARGE SCALE GENOMIC DNA]</scope>
    <source>
        <strain evidence="4">CGMCC 4.3525</strain>
    </source>
</reference>
<feature type="signal peptide" evidence="1">
    <location>
        <begin position="1"/>
        <end position="49"/>
    </location>
</feature>
<protein>
    <submittedName>
        <fullName evidence="3">Beta-lactamase enzyme family protein</fullName>
    </submittedName>
</protein>
<sequence>MSNMFYFTGGMTHASGWRSTTADRPPSVRRMLRPILVACALALSACGQAATTEPPAVAPPRHTPAAAPLVSAPDLCPMPDSGFECELQRRIKAVQEYAETRPGSVGIVLRDRESGAMWRNGNAGDLTWTASTIKLAIAVNLLERHRAGKIRLSNEDRRLMTAMLHSSDADATDTLWRRYGGTTFNASFANYGMTELVAQKGYSATFPYWGFEKCTTNDLDRLINHVLDTVPAEDRAYLVGQMREVGPEQQWGVWGPDSGAKNGWAEEDSGWVVNSVGFVGPAERYTLAIMNDLKGQGGYDEGRATSTEITRLLFR</sequence>
<dbReference type="InterPro" id="IPR000871">
    <property type="entry name" value="Beta-lactam_class-A"/>
</dbReference>